<accession>A0A0A9XBK0</accession>
<evidence type="ECO:0000256" key="2">
    <source>
        <dbReference type="ARBA" id="ARBA00022884"/>
    </source>
</evidence>
<protein>
    <submittedName>
        <fullName evidence="5">Polyadenylate-binding protein, cytoplasmic and nuclear</fullName>
    </submittedName>
</protein>
<dbReference type="AlphaFoldDB" id="A0A0A9XBK0"/>
<reference evidence="5" key="2">
    <citation type="submission" date="2014-07" db="EMBL/GenBank/DDBJ databases">
        <authorList>
            <person name="Hull J."/>
        </authorList>
    </citation>
    <scope>NUCLEOTIDE SEQUENCE</scope>
</reference>
<dbReference type="InterPro" id="IPR035979">
    <property type="entry name" value="RBD_domain_sf"/>
</dbReference>
<dbReference type="GO" id="GO:0003723">
    <property type="term" value="F:RNA binding"/>
    <property type="evidence" value="ECO:0007669"/>
    <property type="project" value="UniProtKB-UniRule"/>
</dbReference>
<dbReference type="EMBL" id="GBHO01029134">
    <property type="protein sequence ID" value="JAG14470.1"/>
    <property type="molecule type" value="Transcribed_RNA"/>
</dbReference>
<dbReference type="Gene3D" id="3.30.70.330">
    <property type="match status" value="1"/>
</dbReference>
<evidence type="ECO:0000259" key="4">
    <source>
        <dbReference type="PROSITE" id="PS50102"/>
    </source>
</evidence>
<feature type="domain" description="RRM" evidence="4">
    <location>
        <begin position="1"/>
        <end position="75"/>
    </location>
</feature>
<evidence type="ECO:0000256" key="3">
    <source>
        <dbReference type="PROSITE-ProRule" id="PRU00176"/>
    </source>
</evidence>
<dbReference type="PANTHER" id="PTHR24012">
    <property type="entry name" value="RNA BINDING PROTEIN"/>
    <property type="match status" value="1"/>
</dbReference>
<evidence type="ECO:0000313" key="5">
    <source>
        <dbReference type="EMBL" id="JAG14470.1"/>
    </source>
</evidence>
<organism evidence="5">
    <name type="scientific">Lygus hesperus</name>
    <name type="common">Western plant bug</name>
    <dbReference type="NCBI Taxonomy" id="30085"/>
    <lineage>
        <taxon>Eukaryota</taxon>
        <taxon>Metazoa</taxon>
        <taxon>Ecdysozoa</taxon>
        <taxon>Arthropoda</taxon>
        <taxon>Hexapoda</taxon>
        <taxon>Insecta</taxon>
        <taxon>Pterygota</taxon>
        <taxon>Neoptera</taxon>
        <taxon>Paraneoptera</taxon>
        <taxon>Hemiptera</taxon>
        <taxon>Heteroptera</taxon>
        <taxon>Panheteroptera</taxon>
        <taxon>Cimicomorpha</taxon>
        <taxon>Miridae</taxon>
        <taxon>Mirini</taxon>
        <taxon>Lygus</taxon>
    </lineage>
</organism>
<gene>
    <name evidence="5" type="primary">PAB1_11</name>
    <name evidence="5" type="ORF">CM83_15204</name>
</gene>
<reference evidence="5" key="1">
    <citation type="journal article" date="2014" name="PLoS ONE">
        <title>Transcriptome-Based Identification of ABC Transporters in the Western Tarnished Plant Bug Lygus hesperus.</title>
        <authorList>
            <person name="Hull J.J."/>
            <person name="Chaney K."/>
            <person name="Geib S.M."/>
            <person name="Fabrick J.A."/>
            <person name="Brent C.S."/>
            <person name="Walsh D."/>
            <person name="Lavine L.C."/>
        </authorList>
    </citation>
    <scope>NUCLEOTIDE SEQUENCE</scope>
</reference>
<dbReference type="InterPro" id="IPR012677">
    <property type="entry name" value="Nucleotide-bd_a/b_plait_sf"/>
</dbReference>
<evidence type="ECO:0000256" key="1">
    <source>
        <dbReference type="ARBA" id="ARBA00022737"/>
    </source>
</evidence>
<dbReference type="SUPFAM" id="SSF54928">
    <property type="entry name" value="RNA-binding domain, RBD"/>
    <property type="match status" value="1"/>
</dbReference>
<dbReference type="InterPro" id="IPR000504">
    <property type="entry name" value="RRM_dom"/>
</dbReference>
<name>A0A0A9XBK0_LYGHE</name>
<dbReference type="Pfam" id="PF00076">
    <property type="entry name" value="RRM_1"/>
    <property type="match status" value="1"/>
</dbReference>
<proteinExistence type="predicted"/>
<keyword evidence="1" id="KW-0677">Repeat</keyword>
<dbReference type="PROSITE" id="PS50102">
    <property type="entry name" value="RRM"/>
    <property type="match status" value="1"/>
</dbReference>
<keyword evidence="2 3" id="KW-0694">RNA-binding</keyword>
<sequence>MNDEELRSLFAPYGQILTSAIMRNIHTGVSLGTAFVRYYTHEQASRAMNSFAARKRMMNNLPGYPRQISVQWANRQHDRAPAGEARRRIKKLFIRNIPRDVTEAKL</sequence>